<dbReference type="EMBL" id="KQ965786">
    <property type="protein sequence ID" value="KXS12575.1"/>
    <property type="molecule type" value="Genomic_DNA"/>
</dbReference>
<proteinExistence type="predicted"/>
<dbReference type="Proteomes" id="UP000070544">
    <property type="component" value="Unassembled WGS sequence"/>
</dbReference>
<evidence type="ECO:0000313" key="1">
    <source>
        <dbReference type="EMBL" id="KXS10254.1"/>
    </source>
</evidence>
<evidence type="ECO:0000313" key="3">
    <source>
        <dbReference type="Proteomes" id="UP000070544"/>
    </source>
</evidence>
<evidence type="ECO:0000313" key="2">
    <source>
        <dbReference type="EMBL" id="KXS12575.1"/>
    </source>
</evidence>
<keyword evidence="3" id="KW-1185">Reference proteome</keyword>
<sequence length="166" mass="19295">MTTYLHGMMHSSWNDGNAQFTKALRDLLDFKNQQLEDNKRKRPDGQIGLVAFKEAKRLRRPLSEKVRDEEKLLYDEALPALLATIKNCSRADFLPFFVTTIQLFGSQFIVHHLIEAGPLDEKVDKAPVARWEYCNMDLASSSPEDIWITIHFLRMALLSNLRRFEE</sequence>
<dbReference type="EMBL" id="KQ965831">
    <property type="protein sequence ID" value="KXS10254.1"/>
    <property type="molecule type" value="Genomic_DNA"/>
</dbReference>
<accession>A0A139A0K3</accession>
<reference evidence="1 3" key="1">
    <citation type="journal article" date="2015" name="Genome Biol. Evol.">
        <title>Phylogenomic analyses indicate that early fungi evolved digesting cell walls of algal ancestors of land plants.</title>
        <authorList>
            <person name="Chang Y."/>
            <person name="Wang S."/>
            <person name="Sekimoto S."/>
            <person name="Aerts A.L."/>
            <person name="Choi C."/>
            <person name="Clum A."/>
            <person name="LaButti K.M."/>
            <person name="Lindquist E.A."/>
            <person name="Yee Ngan C."/>
            <person name="Ohm R.A."/>
            <person name="Salamov A.A."/>
            <person name="Grigoriev I.V."/>
            <person name="Spatafora J.W."/>
            <person name="Berbee M.L."/>
        </authorList>
    </citation>
    <scope>NUCLEOTIDE SEQUENCE [LARGE SCALE GENOMIC DNA]</scope>
    <source>
        <strain evidence="1 3">JEL478</strain>
    </source>
</reference>
<name>A0A139A0K3_GONPJ</name>
<organism evidence="1 3">
    <name type="scientific">Gonapodya prolifera (strain JEL478)</name>
    <name type="common">Monoblepharis prolifera</name>
    <dbReference type="NCBI Taxonomy" id="1344416"/>
    <lineage>
        <taxon>Eukaryota</taxon>
        <taxon>Fungi</taxon>
        <taxon>Fungi incertae sedis</taxon>
        <taxon>Chytridiomycota</taxon>
        <taxon>Chytridiomycota incertae sedis</taxon>
        <taxon>Monoblepharidomycetes</taxon>
        <taxon>Monoblepharidales</taxon>
        <taxon>Gonapodyaceae</taxon>
        <taxon>Gonapodya</taxon>
    </lineage>
</organism>
<dbReference type="AlphaFoldDB" id="A0A139A0K3"/>
<gene>
    <name evidence="2" type="ORF">M427DRAFT_392254</name>
    <name evidence="1" type="ORF">M427DRAFT_74333</name>
</gene>
<protein>
    <submittedName>
        <fullName evidence="1">Uncharacterized protein</fullName>
    </submittedName>
</protein>